<dbReference type="RefSeq" id="WP_313762054.1">
    <property type="nucleotide sequence ID" value="NZ_BAAAVH010000077.1"/>
</dbReference>
<name>A0ABW1ESY8_9ACTN</name>
<keyword evidence="3" id="KW-1185">Reference proteome</keyword>
<sequence length="94" mass="10457">MTTASWQGTVIAESDDTTVVEGNHYFPAESVRAEYLRPSDTTTVCGWKGTAEYYTVHVDGAANPDAAWYYADPKPEAEHVRGRIAFWRGVEITD</sequence>
<evidence type="ECO:0000313" key="2">
    <source>
        <dbReference type="EMBL" id="MFC5885182.1"/>
    </source>
</evidence>
<protein>
    <submittedName>
        <fullName evidence="2">DUF427 domain-containing protein</fullName>
    </submittedName>
</protein>
<reference evidence="3" key="1">
    <citation type="journal article" date="2019" name="Int. J. Syst. Evol. Microbiol.">
        <title>The Global Catalogue of Microorganisms (GCM) 10K type strain sequencing project: providing services to taxonomists for standard genome sequencing and annotation.</title>
        <authorList>
            <consortium name="The Broad Institute Genomics Platform"/>
            <consortium name="The Broad Institute Genome Sequencing Center for Infectious Disease"/>
            <person name="Wu L."/>
            <person name="Ma J."/>
        </authorList>
    </citation>
    <scope>NUCLEOTIDE SEQUENCE [LARGE SCALE GENOMIC DNA]</scope>
    <source>
        <strain evidence="3">CGMCC 4.1469</strain>
    </source>
</reference>
<gene>
    <name evidence="2" type="ORF">ACFP0N_09385</name>
</gene>
<comment type="caution">
    <text evidence="2">The sequence shown here is derived from an EMBL/GenBank/DDBJ whole genome shotgun (WGS) entry which is preliminary data.</text>
</comment>
<dbReference type="Proteomes" id="UP001596067">
    <property type="component" value="Unassembled WGS sequence"/>
</dbReference>
<organism evidence="2 3">
    <name type="scientific">Kitasatospora aburaviensis</name>
    <dbReference type="NCBI Taxonomy" id="67265"/>
    <lineage>
        <taxon>Bacteria</taxon>
        <taxon>Bacillati</taxon>
        <taxon>Actinomycetota</taxon>
        <taxon>Actinomycetes</taxon>
        <taxon>Kitasatosporales</taxon>
        <taxon>Streptomycetaceae</taxon>
        <taxon>Kitasatospora</taxon>
    </lineage>
</organism>
<dbReference type="Pfam" id="PF04248">
    <property type="entry name" value="NTP_transf_9"/>
    <property type="match status" value="1"/>
</dbReference>
<dbReference type="PANTHER" id="PTHR34310">
    <property type="entry name" value="DUF427 DOMAIN PROTEIN (AFU_ORTHOLOGUE AFUA_3G02220)"/>
    <property type="match status" value="1"/>
</dbReference>
<evidence type="ECO:0000259" key="1">
    <source>
        <dbReference type="Pfam" id="PF04248"/>
    </source>
</evidence>
<accession>A0ABW1ESY8</accession>
<dbReference type="PANTHER" id="PTHR34310:SF5">
    <property type="entry name" value="DUF427 DOMAIN PROTEIN (AFU_ORTHOLOGUE AFUA_3G02220)"/>
    <property type="match status" value="1"/>
</dbReference>
<feature type="domain" description="DUF427" evidence="1">
    <location>
        <begin position="3"/>
        <end position="88"/>
    </location>
</feature>
<dbReference type="InterPro" id="IPR007361">
    <property type="entry name" value="DUF427"/>
</dbReference>
<dbReference type="EMBL" id="JBHSOD010000008">
    <property type="protein sequence ID" value="MFC5885182.1"/>
    <property type="molecule type" value="Genomic_DNA"/>
</dbReference>
<dbReference type="Gene3D" id="2.170.150.40">
    <property type="entry name" value="Domain of unknown function (DUF427)"/>
    <property type="match status" value="1"/>
</dbReference>
<evidence type="ECO:0000313" key="3">
    <source>
        <dbReference type="Proteomes" id="UP001596067"/>
    </source>
</evidence>
<dbReference type="InterPro" id="IPR038694">
    <property type="entry name" value="DUF427_sf"/>
</dbReference>
<proteinExistence type="predicted"/>